<dbReference type="VEuPathDB" id="TriTrypDB:BSAL_51430"/>
<dbReference type="Proteomes" id="UP000051952">
    <property type="component" value="Unassembled WGS sequence"/>
</dbReference>
<keyword evidence="2" id="KW-1185">Reference proteome</keyword>
<organism evidence="1 2">
    <name type="scientific">Bodo saltans</name>
    <name type="common">Flagellated protozoan</name>
    <dbReference type="NCBI Taxonomy" id="75058"/>
    <lineage>
        <taxon>Eukaryota</taxon>
        <taxon>Discoba</taxon>
        <taxon>Euglenozoa</taxon>
        <taxon>Kinetoplastea</taxon>
        <taxon>Metakinetoplastina</taxon>
        <taxon>Eubodonida</taxon>
        <taxon>Bodonidae</taxon>
        <taxon>Bodo</taxon>
    </lineage>
</organism>
<dbReference type="Pfam" id="PF09797">
    <property type="entry name" value="NatB_MDM20"/>
    <property type="match status" value="1"/>
</dbReference>
<evidence type="ECO:0000313" key="2">
    <source>
        <dbReference type="Proteomes" id="UP000051952"/>
    </source>
</evidence>
<dbReference type="EMBL" id="CYKH01000062">
    <property type="protein sequence ID" value="CUE67590.1"/>
    <property type="molecule type" value="Genomic_DNA"/>
</dbReference>
<dbReference type="InterPro" id="IPR019183">
    <property type="entry name" value="NAA25_NatB_aux_su"/>
</dbReference>
<sequence>MDIVPYLSVIGMDGVSEVTQTCKSAAASEGLSPAASAAFLMLERKCSLVVPQVANMDDSAAEAQLDSLVGAYRDASSLSANLEWSEEGICDGYLTCAVTLALHKFGTTCDNKWLLRALDVLRISERTLNNPSWLVLAVQMQRHFGVVNTAMTKQLDFKSVQFDSMRHLGYAPLMEGGAIKDREKWDSEAYKFYSTLGKDTSALRIKVFKFFTWPMWKDLLGFEKRLQLSIGRVESIAAFALSNVRACQTQKELFAHVEGMTKDIASIQDVVNDIDSSPLTCNEDSSVLRAALVDDLHSERCITLAGKLLEPTKSLAARRAVARDTIALFAILHDHILREAERQRKAAAPRSTKKGSAAADATSPPVLAFLSHRAPHENASWPTEIRTLVPLLAQTLVPGAAILPASSPLWAPAIDAMVTELSAPIQSSSDIVDKVDELYKALVPYTGYFLNALLQGACTDAVPVAKIAEALKSKCIEPWQLLLKDALENAASNPRFVNTTPLLREQLASLYQRKVRELQDLVADLAVCCTAASKRR</sequence>
<evidence type="ECO:0000313" key="1">
    <source>
        <dbReference type="EMBL" id="CUE67590.1"/>
    </source>
</evidence>
<gene>
    <name evidence="1" type="ORF">BSAL_51430</name>
</gene>
<proteinExistence type="predicted"/>
<accession>A0A0S4IHP9</accession>
<reference evidence="2" key="1">
    <citation type="submission" date="2015-09" db="EMBL/GenBank/DDBJ databases">
        <authorList>
            <consortium name="Pathogen Informatics"/>
        </authorList>
    </citation>
    <scope>NUCLEOTIDE SEQUENCE [LARGE SCALE GENOMIC DNA]</scope>
    <source>
        <strain evidence="2">Lake Konstanz</strain>
    </source>
</reference>
<dbReference type="OrthoDB" id="1874341at2759"/>
<protein>
    <submittedName>
        <fullName evidence="1">Uncharacterized protein</fullName>
    </submittedName>
</protein>
<name>A0A0S4IHP9_BODSA</name>
<dbReference type="AlphaFoldDB" id="A0A0S4IHP9"/>